<evidence type="ECO:0000313" key="2">
    <source>
        <dbReference type="Proteomes" id="UP000790347"/>
    </source>
</evidence>
<dbReference type="Proteomes" id="UP000790347">
    <property type="component" value="Unassembled WGS sequence"/>
</dbReference>
<comment type="caution">
    <text evidence="1">The sequence shown here is derived from an EMBL/GenBank/DDBJ whole genome shotgun (WGS) entry which is preliminary data.</text>
</comment>
<sequence length="61" mass="6807">MHFPKNNGAPSKQPLDLWVPTGLIELLSTNLKQSILLWHPSRRSCKRGPTIPTTVAKCTNL</sequence>
<reference evidence="1" key="2">
    <citation type="journal article" date="2022" name="Res Sq">
        <title>Comparative Genomics Reveals Insights into the Divergent Evolution of Astigmatic Mites and Household Pest Adaptations.</title>
        <authorList>
            <person name="Xiong Q."/>
            <person name="Wan A.T.-Y."/>
            <person name="Liu X.-Y."/>
            <person name="Fung C.S.-H."/>
            <person name="Xiao X."/>
            <person name="Malainual N."/>
            <person name="Hou J."/>
            <person name="Wang L."/>
            <person name="Wang M."/>
            <person name="Yang K."/>
            <person name="Cui Y."/>
            <person name="Leung E."/>
            <person name="Nong W."/>
            <person name="Shin S.-K."/>
            <person name="Au S."/>
            <person name="Jeong K.Y."/>
            <person name="Chew F.T."/>
            <person name="Hui J."/>
            <person name="Leung T.F."/>
            <person name="Tungtrongchitr A."/>
            <person name="Zhong N."/>
            <person name="Liu Z."/>
            <person name="Tsui S."/>
        </authorList>
    </citation>
    <scope>NUCLEOTIDE SEQUENCE</scope>
    <source>
        <strain evidence="1">Derf</strain>
        <tissue evidence="1">Whole organism</tissue>
    </source>
</reference>
<accession>A0A922HXY2</accession>
<reference evidence="1" key="1">
    <citation type="submission" date="2013-05" db="EMBL/GenBank/DDBJ databases">
        <authorList>
            <person name="Yim A.K.Y."/>
            <person name="Chan T.F."/>
            <person name="Ji K.M."/>
            <person name="Liu X.Y."/>
            <person name="Zhou J.W."/>
            <person name="Li R.Q."/>
            <person name="Yang K.Y."/>
            <person name="Li J."/>
            <person name="Li M."/>
            <person name="Law P.T.W."/>
            <person name="Wu Y.L."/>
            <person name="Cai Z.L."/>
            <person name="Qin H."/>
            <person name="Bao Y."/>
            <person name="Leung R.K.K."/>
            <person name="Ng P.K.S."/>
            <person name="Zou J."/>
            <person name="Zhong X.J."/>
            <person name="Ran P.X."/>
            <person name="Zhong N.S."/>
            <person name="Liu Z.G."/>
            <person name="Tsui S.K.W."/>
        </authorList>
    </citation>
    <scope>NUCLEOTIDE SEQUENCE</scope>
    <source>
        <strain evidence="1">Derf</strain>
        <tissue evidence="1">Whole organism</tissue>
    </source>
</reference>
<dbReference type="AlphaFoldDB" id="A0A922HXY2"/>
<gene>
    <name evidence="1" type="ORF">DERF_010109</name>
</gene>
<name>A0A922HXY2_DERFA</name>
<keyword evidence="2" id="KW-1185">Reference proteome</keyword>
<protein>
    <submittedName>
        <fullName evidence="1">Uncharacterized protein</fullName>
    </submittedName>
</protein>
<organism evidence="1 2">
    <name type="scientific">Dermatophagoides farinae</name>
    <name type="common">American house dust mite</name>
    <dbReference type="NCBI Taxonomy" id="6954"/>
    <lineage>
        <taxon>Eukaryota</taxon>
        <taxon>Metazoa</taxon>
        <taxon>Ecdysozoa</taxon>
        <taxon>Arthropoda</taxon>
        <taxon>Chelicerata</taxon>
        <taxon>Arachnida</taxon>
        <taxon>Acari</taxon>
        <taxon>Acariformes</taxon>
        <taxon>Sarcoptiformes</taxon>
        <taxon>Astigmata</taxon>
        <taxon>Psoroptidia</taxon>
        <taxon>Analgoidea</taxon>
        <taxon>Pyroglyphidae</taxon>
        <taxon>Dermatophagoidinae</taxon>
        <taxon>Dermatophagoides</taxon>
    </lineage>
</organism>
<proteinExistence type="predicted"/>
<evidence type="ECO:0000313" key="1">
    <source>
        <dbReference type="EMBL" id="KAH9511661.1"/>
    </source>
</evidence>
<dbReference type="EMBL" id="ASGP02000004">
    <property type="protein sequence ID" value="KAH9511661.1"/>
    <property type="molecule type" value="Genomic_DNA"/>
</dbReference>